<evidence type="ECO:0000313" key="2">
    <source>
        <dbReference type="EMBL" id="TDC79208.1"/>
    </source>
</evidence>
<dbReference type="Gene3D" id="3.40.50.1000">
    <property type="entry name" value="HAD superfamily/HAD-like"/>
    <property type="match status" value="1"/>
</dbReference>
<dbReference type="OrthoDB" id="9797743at2"/>
<reference evidence="2 3" key="1">
    <citation type="submission" date="2019-03" db="EMBL/GenBank/DDBJ databases">
        <title>Draft genome sequences of novel Actinobacteria.</title>
        <authorList>
            <person name="Sahin N."/>
            <person name="Ay H."/>
            <person name="Saygin H."/>
        </authorList>
    </citation>
    <scope>NUCLEOTIDE SEQUENCE [LARGE SCALE GENOMIC DNA]</scope>
    <source>
        <strain evidence="2 3">DSM 41900</strain>
    </source>
</reference>
<dbReference type="NCBIfam" id="TIGR01509">
    <property type="entry name" value="HAD-SF-IA-v3"/>
    <property type="match status" value="1"/>
</dbReference>
<feature type="compositionally biased region" description="Low complexity" evidence="1">
    <location>
        <begin position="216"/>
        <end position="225"/>
    </location>
</feature>
<dbReference type="SUPFAM" id="SSF56784">
    <property type="entry name" value="HAD-like"/>
    <property type="match status" value="1"/>
</dbReference>
<dbReference type="InterPro" id="IPR006439">
    <property type="entry name" value="HAD-SF_hydro_IA"/>
</dbReference>
<dbReference type="RefSeq" id="WP_132816313.1">
    <property type="nucleotide sequence ID" value="NZ_SMKI01000020.1"/>
</dbReference>
<dbReference type="Proteomes" id="UP000295345">
    <property type="component" value="Unassembled WGS sequence"/>
</dbReference>
<dbReference type="InterPro" id="IPR050155">
    <property type="entry name" value="HAD-like_hydrolase_sf"/>
</dbReference>
<dbReference type="SFLD" id="SFLDG01129">
    <property type="entry name" value="C1.5:_HAD__Beta-PGM__Phosphata"/>
    <property type="match status" value="1"/>
</dbReference>
<dbReference type="GO" id="GO:0006281">
    <property type="term" value="P:DNA repair"/>
    <property type="evidence" value="ECO:0007669"/>
    <property type="project" value="TreeGrafter"/>
</dbReference>
<accession>A0A4R4TM96</accession>
<dbReference type="PANTHER" id="PTHR43434:SF1">
    <property type="entry name" value="PHOSPHOGLYCOLATE PHOSPHATASE"/>
    <property type="match status" value="1"/>
</dbReference>
<dbReference type="Pfam" id="PF00702">
    <property type="entry name" value="Hydrolase"/>
    <property type="match status" value="1"/>
</dbReference>
<dbReference type="SFLD" id="SFLDS00003">
    <property type="entry name" value="Haloacid_Dehalogenase"/>
    <property type="match status" value="1"/>
</dbReference>
<sequence>MRRPVRAVVFDLDGTLVDSWRTHAHCLRFAAAAVGVGRPSAVRLFGAQRPTETGTLRELVGPDQLVPARQAYEEALRAALATDPVSPMPGAVAVLAGLRRHGVAAGVCTGRSRLTAQALLDSCGLAVPLTVASDDVARPKPEPDALVLALARLSVDAPDAVFVGDSAWDAAQGTAAGVRTVVVGASGPPAALGEGAWLLDPLPLPEESAERGGARAGRAPLRGER</sequence>
<gene>
    <name evidence="2" type="ORF">E1283_03240</name>
</gene>
<protein>
    <submittedName>
        <fullName evidence="2">HAD family hydrolase</fullName>
    </submittedName>
</protein>
<keyword evidence="2" id="KW-0378">Hydrolase</keyword>
<feature type="region of interest" description="Disordered" evidence="1">
    <location>
        <begin position="203"/>
        <end position="225"/>
    </location>
</feature>
<organism evidence="2 3">
    <name type="scientific">Streptomyces hainanensis</name>
    <dbReference type="NCBI Taxonomy" id="402648"/>
    <lineage>
        <taxon>Bacteria</taxon>
        <taxon>Bacillati</taxon>
        <taxon>Actinomycetota</taxon>
        <taxon>Actinomycetes</taxon>
        <taxon>Kitasatosporales</taxon>
        <taxon>Streptomycetaceae</taxon>
        <taxon>Streptomyces</taxon>
    </lineage>
</organism>
<comment type="caution">
    <text evidence="2">The sequence shown here is derived from an EMBL/GenBank/DDBJ whole genome shotgun (WGS) entry which is preliminary data.</text>
</comment>
<dbReference type="AlphaFoldDB" id="A0A4R4TM96"/>
<keyword evidence="3" id="KW-1185">Reference proteome</keyword>
<dbReference type="GO" id="GO:0008967">
    <property type="term" value="F:phosphoglycolate phosphatase activity"/>
    <property type="evidence" value="ECO:0007669"/>
    <property type="project" value="TreeGrafter"/>
</dbReference>
<name>A0A4R4TM96_9ACTN</name>
<evidence type="ECO:0000256" key="1">
    <source>
        <dbReference type="SAM" id="MobiDB-lite"/>
    </source>
</evidence>
<dbReference type="PRINTS" id="PR00413">
    <property type="entry name" value="HADHALOGNASE"/>
</dbReference>
<proteinExistence type="predicted"/>
<dbReference type="Gene3D" id="1.10.150.240">
    <property type="entry name" value="Putative phosphatase, domain 2"/>
    <property type="match status" value="1"/>
</dbReference>
<dbReference type="InterPro" id="IPR023198">
    <property type="entry name" value="PGP-like_dom2"/>
</dbReference>
<dbReference type="EMBL" id="SMKI01000020">
    <property type="protein sequence ID" value="TDC79208.1"/>
    <property type="molecule type" value="Genomic_DNA"/>
</dbReference>
<dbReference type="InterPro" id="IPR036412">
    <property type="entry name" value="HAD-like_sf"/>
</dbReference>
<dbReference type="InterPro" id="IPR023214">
    <property type="entry name" value="HAD_sf"/>
</dbReference>
<dbReference type="PANTHER" id="PTHR43434">
    <property type="entry name" value="PHOSPHOGLYCOLATE PHOSPHATASE"/>
    <property type="match status" value="1"/>
</dbReference>
<evidence type="ECO:0000313" key="3">
    <source>
        <dbReference type="Proteomes" id="UP000295345"/>
    </source>
</evidence>